<organism evidence="2 3">
    <name type="scientific">Parvularcula maris</name>
    <dbReference type="NCBI Taxonomy" id="2965077"/>
    <lineage>
        <taxon>Bacteria</taxon>
        <taxon>Pseudomonadati</taxon>
        <taxon>Pseudomonadota</taxon>
        <taxon>Alphaproteobacteria</taxon>
        <taxon>Parvularculales</taxon>
        <taxon>Parvularculaceae</taxon>
        <taxon>Parvularcula</taxon>
    </lineage>
</organism>
<proteinExistence type="predicted"/>
<gene>
    <name evidence="2" type="ORF">NOG11_06215</name>
</gene>
<dbReference type="AlphaFoldDB" id="A0A9X2RJT4"/>
<feature type="chain" id="PRO_5040803805" description="VPLPA-CTERM sorting domain-containing protein" evidence="1">
    <location>
        <begin position="22"/>
        <end position="232"/>
    </location>
</feature>
<evidence type="ECO:0000313" key="2">
    <source>
        <dbReference type="EMBL" id="MCQ8184982.1"/>
    </source>
</evidence>
<protein>
    <recommendedName>
        <fullName evidence="4">VPLPA-CTERM sorting domain-containing protein</fullName>
    </recommendedName>
</protein>
<dbReference type="Proteomes" id="UP001142610">
    <property type="component" value="Unassembled WGS sequence"/>
</dbReference>
<keyword evidence="1" id="KW-0732">Signal</keyword>
<evidence type="ECO:0008006" key="4">
    <source>
        <dbReference type="Google" id="ProtNLM"/>
    </source>
</evidence>
<evidence type="ECO:0000313" key="3">
    <source>
        <dbReference type="Proteomes" id="UP001142610"/>
    </source>
</evidence>
<sequence length="232" mass="23112">MKKLLSCAALAAASLFGTASAATLTFQADENRTGSDSLVTDIVVEDISGGVRMTFTINDANNTGDITALFFNIGGDFAGFGDAASLEAAVTPNVAPITGFAVNANSVSGTQGGGRNVNGNGEQPIFDVLLAIGRTGASAPGGVNDVFTTVSFDISGTDLDASDFIGQLFAVRGQSVGAIAMAGGNGSAKMFGIPELDEIDPPLGDVVVPVPGAGLLLLGGLGTLAAARRKRG</sequence>
<evidence type="ECO:0000256" key="1">
    <source>
        <dbReference type="SAM" id="SignalP"/>
    </source>
</evidence>
<reference evidence="2" key="1">
    <citation type="submission" date="2022-07" db="EMBL/GenBank/DDBJ databases">
        <title>Parvularcula maris sp. nov., an algicidal bacterium isolated from seawater.</title>
        <authorList>
            <person name="Li F."/>
        </authorList>
    </citation>
    <scope>NUCLEOTIDE SEQUENCE</scope>
    <source>
        <strain evidence="2">BGMRC 0090</strain>
    </source>
</reference>
<dbReference type="EMBL" id="JANIBC010000003">
    <property type="protein sequence ID" value="MCQ8184982.1"/>
    <property type="molecule type" value="Genomic_DNA"/>
</dbReference>
<accession>A0A9X2RJT4</accession>
<name>A0A9X2RJT4_9PROT</name>
<dbReference type="RefSeq" id="WP_256618843.1">
    <property type="nucleotide sequence ID" value="NZ_JANIBC010000003.1"/>
</dbReference>
<comment type="caution">
    <text evidence="2">The sequence shown here is derived from an EMBL/GenBank/DDBJ whole genome shotgun (WGS) entry which is preliminary data.</text>
</comment>
<feature type="signal peptide" evidence="1">
    <location>
        <begin position="1"/>
        <end position="21"/>
    </location>
</feature>
<keyword evidence="3" id="KW-1185">Reference proteome</keyword>